<dbReference type="GO" id="GO:0046872">
    <property type="term" value="F:metal ion binding"/>
    <property type="evidence" value="ECO:0007669"/>
    <property type="project" value="UniProtKB-KW"/>
</dbReference>
<evidence type="ECO:0000313" key="14">
    <source>
        <dbReference type="EMBL" id="CAB4840350.1"/>
    </source>
</evidence>
<dbReference type="EMBL" id="CAFBOO010000010">
    <property type="protein sequence ID" value="CAB4990655.1"/>
    <property type="molecule type" value="Genomic_DNA"/>
</dbReference>
<dbReference type="EMBL" id="CAEZZH010000004">
    <property type="protein sequence ID" value="CAB4751103.1"/>
    <property type="molecule type" value="Genomic_DNA"/>
</dbReference>
<dbReference type="EMBL" id="CAFBNM010000006">
    <property type="protein sequence ID" value="CAB4953508.1"/>
    <property type="molecule type" value="Genomic_DNA"/>
</dbReference>
<reference evidence="11" key="1">
    <citation type="submission" date="2020-05" db="EMBL/GenBank/DDBJ databases">
        <authorList>
            <person name="Chiriac C."/>
            <person name="Salcher M."/>
            <person name="Ghai R."/>
            <person name="Kavagutti S V."/>
        </authorList>
    </citation>
    <scope>NUCLEOTIDE SEQUENCE</scope>
</reference>
<keyword evidence="3" id="KW-0808">Transferase</keyword>
<evidence type="ECO:0000256" key="4">
    <source>
        <dbReference type="ARBA" id="ARBA00022723"/>
    </source>
</evidence>
<evidence type="ECO:0000313" key="13">
    <source>
        <dbReference type="EMBL" id="CAB4804747.1"/>
    </source>
</evidence>
<evidence type="ECO:0000313" key="12">
    <source>
        <dbReference type="EMBL" id="CAB4751103.1"/>
    </source>
</evidence>
<keyword evidence="7" id="KW-0411">Iron-sulfur</keyword>
<dbReference type="GO" id="GO:0051536">
    <property type="term" value="F:iron-sulfur cluster binding"/>
    <property type="evidence" value="ECO:0007669"/>
    <property type="project" value="UniProtKB-KW"/>
</dbReference>
<dbReference type="InterPro" id="IPR015422">
    <property type="entry name" value="PyrdxlP-dep_Trfase_small"/>
</dbReference>
<proteinExistence type="inferred from homology"/>
<comment type="similarity">
    <text evidence="2">Belongs to the class-V pyridoxal-phosphate-dependent aminotransferase family. NifS/IscS subfamily.</text>
</comment>
<gene>
    <name evidence="9" type="ORF">UFOPK1824_00420</name>
    <name evidence="10" type="ORF">UFOPK2340_00371</name>
    <name evidence="11" type="ORF">UFOPK2772_00489</name>
    <name evidence="12" type="ORF">UFOPK2850_00406</name>
    <name evidence="13" type="ORF">UFOPK3027_00885</name>
    <name evidence="14" type="ORF">UFOPK3256_00346</name>
    <name evidence="15" type="ORF">UFOPK3827_00713</name>
    <name evidence="16" type="ORF">UFOPK3982_01128</name>
    <name evidence="17" type="ORF">UFOPK4120_00546</name>
    <name evidence="18" type="ORF">UFOPK4404_00908</name>
</gene>
<keyword evidence="5" id="KW-0663">Pyridoxal phosphate</keyword>
<feature type="domain" description="Aminotransferase class V" evidence="8">
    <location>
        <begin position="3"/>
        <end position="358"/>
    </location>
</feature>
<dbReference type="AlphaFoldDB" id="A0A6J6SFL2"/>
<evidence type="ECO:0000256" key="6">
    <source>
        <dbReference type="ARBA" id="ARBA00023004"/>
    </source>
</evidence>
<accession>A0A6J6SFL2</accession>
<evidence type="ECO:0000256" key="3">
    <source>
        <dbReference type="ARBA" id="ARBA00022679"/>
    </source>
</evidence>
<evidence type="ECO:0000313" key="11">
    <source>
        <dbReference type="EMBL" id="CAB4733523.1"/>
    </source>
</evidence>
<evidence type="ECO:0000256" key="7">
    <source>
        <dbReference type="ARBA" id="ARBA00023014"/>
    </source>
</evidence>
<evidence type="ECO:0000313" key="15">
    <source>
        <dbReference type="EMBL" id="CAB4953508.1"/>
    </source>
</evidence>
<dbReference type="EMBL" id="CAFAAN010000007">
    <property type="protein sequence ID" value="CAB4804747.1"/>
    <property type="molecule type" value="Genomic_DNA"/>
</dbReference>
<dbReference type="GO" id="GO:0016740">
    <property type="term" value="F:transferase activity"/>
    <property type="evidence" value="ECO:0007669"/>
    <property type="project" value="UniProtKB-KW"/>
</dbReference>
<dbReference type="Gene3D" id="3.40.640.10">
    <property type="entry name" value="Type I PLP-dependent aspartate aminotransferase-like (Major domain)"/>
    <property type="match status" value="1"/>
</dbReference>
<dbReference type="EMBL" id="CAFAZW010000003">
    <property type="protein sequence ID" value="CAB4840350.1"/>
    <property type="molecule type" value="Genomic_DNA"/>
</dbReference>
<evidence type="ECO:0000313" key="18">
    <source>
        <dbReference type="EMBL" id="CAB5073717.1"/>
    </source>
</evidence>
<keyword evidence="6" id="KW-0408">Iron</keyword>
<dbReference type="InterPro" id="IPR016454">
    <property type="entry name" value="Cysteine_dSase"/>
</dbReference>
<evidence type="ECO:0000256" key="2">
    <source>
        <dbReference type="ARBA" id="ARBA00006490"/>
    </source>
</evidence>
<dbReference type="PANTHER" id="PTHR11601:SF34">
    <property type="entry name" value="CYSTEINE DESULFURASE"/>
    <property type="match status" value="1"/>
</dbReference>
<dbReference type="SUPFAM" id="SSF53383">
    <property type="entry name" value="PLP-dependent transferases"/>
    <property type="match status" value="1"/>
</dbReference>
<protein>
    <submittedName>
        <fullName evidence="11">Unannotated protein</fullName>
    </submittedName>
</protein>
<dbReference type="InterPro" id="IPR015421">
    <property type="entry name" value="PyrdxlP-dep_Trfase_major"/>
</dbReference>
<evidence type="ECO:0000313" key="16">
    <source>
        <dbReference type="EMBL" id="CAB4990655.1"/>
    </source>
</evidence>
<dbReference type="InterPro" id="IPR015424">
    <property type="entry name" value="PyrdxlP-dep_Trfase"/>
</dbReference>
<keyword evidence="4" id="KW-0479">Metal-binding</keyword>
<dbReference type="EMBL" id="CAFBQY010000009">
    <property type="protein sequence ID" value="CAB5073717.1"/>
    <property type="molecule type" value="Genomic_DNA"/>
</dbReference>
<dbReference type="InterPro" id="IPR000192">
    <property type="entry name" value="Aminotrans_V_dom"/>
</dbReference>
<dbReference type="PANTHER" id="PTHR11601">
    <property type="entry name" value="CYSTEINE DESULFURYLASE FAMILY MEMBER"/>
    <property type="match status" value="1"/>
</dbReference>
<comment type="cofactor">
    <cofactor evidence="1">
        <name>pyridoxal 5'-phosphate</name>
        <dbReference type="ChEBI" id="CHEBI:597326"/>
    </cofactor>
</comment>
<evidence type="ECO:0000259" key="8">
    <source>
        <dbReference type="Pfam" id="PF00266"/>
    </source>
</evidence>
<name>A0A6J6SFL2_9ZZZZ</name>
<dbReference type="Pfam" id="PF00266">
    <property type="entry name" value="Aminotran_5"/>
    <property type="match status" value="1"/>
</dbReference>
<evidence type="ECO:0000313" key="17">
    <source>
        <dbReference type="EMBL" id="CAB5016128.1"/>
    </source>
</evidence>
<evidence type="ECO:0000313" key="10">
    <source>
        <dbReference type="EMBL" id="CAB4670090.1"/>
    </source>
</evidence>
<dbReference type="EMBL" id="CAFBPO010000005">
    <property type="protein sequence ID" value="CAB5016128.1"/>
    <property type="molecule type" value="Genomic_DNA"/>
</dbReference>
<dbReference type="Gene3D" id="3.90.1150.10">
    <property type="entry name" value="Aspartate Aminotransferase, domain 1"/>
    <property type="match status" value="1"/>
</dbReference>
<dbReference type="PIRSF" id="PIRSF005572">
    <property type="entry name" value="NifS"/>
    <property type="match status" value="1"/>
</dbReference>
<dbReference type="EMBL" id="CAEZUM010000018">
    <property type="protein sequence ID" value="CAB4596928.1"/>
    <property type="molecule type" value="Genomic_DNA"/>
</dbReference>
<organism evidence="11">
    <name type="scientific">freshwater metagenome</name>
    <dbReference type="NCBI Taxonomy" id="449393"/>
    <lineage>
        <taxon>unclassified sequences</taxon>
        <taxon>metagenomes</taxon>
        <taxon>ecological metagenomes</taxon>
    </lineage>
</organism>
<evidence type="ECO:0000256" key="1">
    <source>
        <dbReference type="ARBA" id="ARBA00001933"/>
    </source>
</evidence>
<dbReference type="EMBL" id="CAEZXC010000014">
    <property type="protein sequence ID" value="CAB4670090.1"/>
    <property type="molecule type" value="Genomic_DNA"/>
</dbReference>
<dbReference type="Gene3D" id="1.10.260.50">
    <property type="match status" value="1"/>
</dbReference>
<evidence type="ECO:0000313" key="9">
    <source>
        <dbReference type="EMBL" id="CAB4596928.1"/>
    </source>
</evidence>
<sequence length="377" mass="39660">MSVYLDHAATTPIFDVAVKAMTDALTKVGNPSSLHTEGRSTRKDVEDARDLIAKAVGCLASEVIFTGSGTEADNAAIKGLFWKSGKKIIAISAIEHHAVLDPARWLVEHEGAELIEIPVSKNGELDLDYLKDLVAKRGSEIALISVMHSNNETGVIQPIAEVVKIAGSIPVHTDAVQSFTKTPLSYKELGVTSMALSAHKVGGPHGIGALILQRAYEIPALLHGGGQEREIRSGTLNAPAIVAFAAAAASKIYEASKVQELRERFEAGLLSSAPSAYINGVDAKRLPGISNVTFPGTQSDSLLLLMDSMKVSCSTGAACSAGVHRPSHVLLAMGHNEVSAQSSLRFSLGANSTTADVDFALSVLPTVIERGRAANQK</sequence>
<evidence type="ECO:0000256" key="5">
    <source>
        <dbReference type="ARBA" id="ARBA00022898"/>
    </source>
</evidence>
<dbReference type="EMBL" id="CAEZYT010000018">
    <property type="protein sequence ID" value="CAB4733523.1"/>
    <property type="molecule type" value="Genomic_DNA"/>
</dbReference>